<dbReference type="AlphaFoldDB" id="A0A0F9FQR0"/>
<proteinExistence type="predicted"/>
<protein>
    <submittedName>
        <fullName evidence="2">Uncharacterized protein</fullName>
    </submittedName>
</protein>
<feature type="region of interest" description="Disordered" evidence="1">
    <location>
        <begin position="239"/>
        <end position="301"/>
    </location>
</feature>
<feature type="compositionally biased region" description="Basic and acidic residues" evidence="1">
    <location>
        <begin position="258"/>
        <end position="274"/>
    </location>
</feature>
<organism evidence="2">
    <name type="scientific">marine sediment metagenome</name>
    <dbReference type="NCBI Taxonomy" id="412755"/>
    <lineage>
        <taxon>unclassified sequences</taxon>
        <taxon>metagenomes</taxon>
        <taxon>ecological metagenomes</taxon>
    </lineage>
</organism>
<feature type="region of interest" description="Disordered" evidence="1">
    <location>
        <begin position="1"/>
        <end position="120"/>
    </location>
</feature>
<comment type="caution">
    <text evidence="2">The sequence shown here is derived from an EMBL/GenBank/DDBJ whole genome shotgun (WGS) entry which is preliminary data.</text>
</comment>
<gene>
    <name evidence="2" type="ORF">LCGC14_1920600</name>
</gene>
<reference evidence="2" key="1">
    <citation type="journal article" date="2015" name="Nature">
        <title>Complex archaea that bridge the gap between prokaryotes and eukaryotes.</title>
        <authorList>
            <person name="Spang A."/>
            <person name="Saw J.H."/>
            <person name="Jorgensen S.L."/>
            <person name="Zaremba-Niedzwiedzka K."/>
            <person name="Martijn J."/>
            <person name="Lind A.E."/>
            <person name="van Eijk R."/>
            <person name="Schleper C."/>
            <person name="Guy L."/>
            <person name="Ettema T.J."/>
        </authorList>
    </citation>
    <scope>NUCLEOTIDE SEQUENCE</scope>
</reference>
<evidence type="ECO:0000313" key="2">
    <source>
        <dbReference type="EMBL" id="KKL88849.1"/>
    </source>
</evidence>
<accession>A0A0F9FQR0</accession>
<name>A0A0F9FQR0_9ZZZZ</name>
<evidence type="ECO:0000256" key="1">
    <source>
        <dbReference type="SAM" id="MobiDB-lite"/>
    </source>
</evidence>
<dbReference type="EMBL" id="LAZR01020447">
    <property type="protein sequence ID" value="KKL88849.1"/>
    <property type="molecule type" value="Genomic_DNA"/>
</dbReference>
<feature type="compositionally biased region" description="Low complexity" evidence="1">
    <location>
        <begin position="101"/>
        <end position="114"/>
    </location>
</feature>
<sequence>MADPGKEGQPAENPETGTPPDPTATPAPVANEPDVTPQPEATPAPAPEAAPAAEEPTPEPAKPSLSDYSLDQLLEHSGLKEHIETVASRSAQSATDKAEARAAQQVKQNAANARAEVETSKRRKLVEEENFDQIGRDEVERAEANERLMESLSTAGAAIAQQSTERYTQELGEETVDRIIREQAAANTGVVGLQKAFADEATRRAVDTATKGAVEAATKALDEKFEARIAEAGLAQRTEEVATTGPVEKVSGTPPVHEGSEEPKTWETEVDKFNAGEISWPEMEPYQIQHDKETGGSGMRG</sequence>
<feature type="compositionally biased region" description="Basic and acidic residues" evidence="1">
    <location>
        <begin position="73"/>
        <end position="84"/>
    </location>
</feature>